<feature type="active site" description="Proton donor" evidence="1">
    <location>
        <position position="209"/>
    </location>
</feature>
<feature type="domain" description="Thiaminase-2/PQQC" evidence="3">
    <location>
        <begin position="17"/>
        <end position="217"/>
    </location>
</feature>
<evidence type="ECO:0000313" key="4">
    <source>
        <dbReference type="EMBL" id="KAK8914504.1"/>
    </source>
</evidence>
<protein>
    <submittedName>
        <fullName evidence="4">Seed maturation protein PM36</fullName>
    </submittedName>
</protein>
<dbReference type="InterPro" id="IPR026285">
    <property type="entry name" value="TenA_E"/>
</dbReference>
<dbReference type="CDD" id="cd19357">
    <property type="entry name" value="TenA_E_At3g16990-like"/>
    <property type="match status" value="1"/>
</dbReference>
<dbReference type="Pfam" id="PF03070">
    <property type="entry name" value="TENA_THI-4"/>
    <property type="match status" value="1"/>
</dbReference>
<dbReference type="InterPro" id="IPR004305">
    <property type="entry name" value="Thiaminase-2/PQQC"/>
</dbReference>
<organism evidence="4 5">
    <name type="scientific">Platanthera zijinensis</name>
    <dbReference type="NCBI Taxonomy" id="2320716"/>
    <lineage>
        <taxon>Eukaryota</taxon>
        <taxon>Viridiplantae</taxon>
        <taxon>Streptophyta</taxon>
        <taxon>Embryophyta</taxon>
        <taxon>Tracheophyta</taxon>
        <taxon>Spermatophyta</taxon>
        <taxon>Magnoliopsida</taxon>
        <taxon>Liliopsida</taxon>
        <taxon>Asparagales</taxon>
        <taxon>Orchidaceae</taxon>
        <taxon>Orchidoideae</taxon>
        <taxon>Orchideae</taxon>
        <taxon>Orchidinae</taxon>
        <taxon>Platanthera</taxon>
    </lineage>
</organism>
<dbReference type="EMBL" id="JBBWWQ010000021">
    <property type="protein sequence ID" value="KAK8914504.1"/>
    <property type="molecule type" value="Genomic_DNA"/>
</dbReference>
<dbReference type="SUPFAM" id="SSF48613">
    <property type="entry name" value="Heme oxygenase-like"/>
    <property type="match status" value="1"/>
</dbReference>
<feature type="binding site" evidence="2">
    <location>
        <position position="51"/>
    </location>
    <ligand>
        <name>substrate</name>
    </ligand>
</feature>
<dbReference type="Gene3D" id="1.20.910.10">
    <property type="entry name" value="Heme oxygenase-like"/>
    <property type="match status" value="1"/>
</dbReference>
<feature type="binding site" evidence="2">
    <location>
        <position position="88"/>
    </location>
    <ligand>
        <name>substrate</name>
    </ligand>
</feature>
<keyword evidence="5" id="KW-1185">Reference proteome</keyword>
<dbReference type="InterPro" id="IPR016084">
    <property type="entry name" value="Haem_Oase-like_multi-hlx"/>
</dbReference>
<reference evidence="4 5" key="1">
    <citation type="journal article" date="2022" name="Nat. Plants">
        <title>Genomes of leafy and leafless Platanthera orchids illuminate the evolution of mycoheterotrophy.</title>
        <authorList>
            <person name="Li M.H."/>
            <person name="Liu K.W."/>
            <person name="Li Z."/>
            <person name="Lu H.C."/>
            <person name="Ye Q.L."/>
            <person name="Zhang D."/>
            <person name="Wang J.Y."/>
            <person name="Li Y.F."/>
            <person name="Zhong Z.M."/>
            <person name="Liu X."/>
            <person name="Yu X."/>
            <person name="Liu D.K."/>
            <person name="Tu X.D."/>
            <person name="Liu B."/>
            <person name="Hao Y."/>
            <person name="Liao X.Y."/>
            <person name="Jiang Y.T."/>
            <person name="Sun W.H."/>
            <person name="Chen J."/>
            <person name="Chen Y.Q."/>
            <person name="Ai Y."/>
            <person name="Zhai J.W."/>
            <person name="Wu S.S."/>
            <person name="Zhou Z."/>
            <person name="Hsiao Y.Y."/>
            <person name="Wu W.L."/>
            <person name="Chen Y.Y."/>
            <person name="Lin Y.F."/>
            <person name="Hsu J.L."/>
            <person name="Li C.Y."/>
            <person name="Wang Z.W."/>
            <person name="Zhao X."/>
            <person name="Zhong W.Y."/>
            <person name="Ma X.K."/>
            <person name="Ma L."/>
            <person name="Huang J."/>
            <person name="Chen G.Z."/>
            <person name="Huang M.Z."/>
            <person name="Huang L."/>
            <person name="Peng D.H."/>
            <person name="Luo Y.B."/>
            <person name="Zou S.Q."/>
            <person name="Chen S.P."/>
            <person name="Lan S."/>
            <person name="Tsai W.C."/>
            <person name="Van de Peer Y."/>
            <person name="Liu Z.J."/>
        </authorList>
    </citation>
    <scope>NUCLEOTIDE SEQUENCE [LARGE SCALE GENOMIC DNA]</scope>
    <source>
        <strain evidence="4">Lor287</strain>
    </source>
</reference>
<dbReference type="InterPro" id="IPR050967">
    <property type="entry name" value="Thiamine_Salvage_TenA"/>
</dbReference>
<comment type="caution">
    <text evidence="4">The sequence shown here is derived from an EMBL/GenBank/DDBJ whole genome shotgun (WGS) entry which is preliminary data.</text>
</comment>
<evidence type="ECO:0000256" key="2">
    <source>
        <dbReference type="PIRSR" id="PIRSR003170-2"/>
    </source>
</evidence>
<evidence type="ECO:0000256" key="1">
    <source>
        <dbReference type="PIRSR" id="PIRSR003170-1"/>
    </source>
</evidence>
<accession>A0AAP0AU27</accession>
<proteinExistence type="predicted"/>
<dbReference type="Proteomes" id="UP001418222">
    <property type="component" value="Unassembled WGS sequence"/>
</dbReference>
<sequence>MSGDGGERGTTARWVEKHRPLYLQATRHPFICGIKDGSVNISAFRRWLAQDYLFVREFIPFIASLLLKASKESDVDVVLGGIAALNDEISWFRKEASKWGISLNVVPQMANLEYCRFLQSLALPDVNYSVAMTALWAIETVYHESFSFCLEGGSKTPDELMEACCRWGNADFGQYCRTLRKIADRCLETSSGDVVSESEEIFICVLNFENDFWNMSLSEL</sequence>
<dbReference type="AlphaFoldDB" id="A0AAP0AU27"/>
<evidence type="ECO:0000259" key="3">
    <source>
        <dbReference type="Pfam" id="PF03070"/>
    </source>
</evidence>
<dbReference type="GO" id="GO:0005829">
    <property type="term" value="C:cytosol"/>
    <property type="evidence" value="ECO:0007669"/>
    <property type="project" value="TreeGrafter"/>
</dbReference>
<dbReference type="GO" id="GO:0006772">
    <property type="term" value="P:thiamine metabolic process"/>
    <property type="evidence" value="ECO:0007669"/>
    <property type="project" value="UniProtKB-ARBA"/>
</dbReference>
<dbReference type="PANTHER" id="PTHR43198">
    <property type="entry name" value="BIFUNCTIONAL TH2 PROTEIN"/>
    <property type="match status" value="1"/>
</dbReference>
<gene>
    <name evidence="4" type="primary">PM36</name>
    <name evidence="4" type="ORF">KSP39_PZI023820</name>
</gene>
<evidence type="ECO:0000313" key="5">
    <source>
        <dbReference type="Proteomes" id="UP001418222"/>
    </source>
</evidence>
<dbReference type="PIRSF" id="PIRSF003170">
    <property type="entry name" value="Pet18p"/>
    <property type="match status" value="1"/>
</dbReference>
<feature type="binding site" evidence="2">
    <location>
        <position position="139"/>
    </location>
    <ligand>
        <name>substrate</name>
    </ligand>
</feature>
<name>A0AAP0AU27_9ASPA</name>
<dbReference type="PANTHER" id="PTHR43198:SF5">
    <property type="entry name" value="BIFUNCTIONAL TENA-E PROTEIN"/>
    <property type="match status" value="1"/>
</dbReference>